<dbReference type="Proteomes" id="UP000199116">
    <property type="component" value="Unassembled WGS sequence"/>
</dbReference>
<comment type="cofactor">
    <cofactor evidence="3">
        <name>pyridoxal 5'-phosphate</name>
        <dbReference type="ChEBI" id="CHEBI:597326"/>
    </cofactor>
</comment>
<organism evidence="6 7">
    <name type="scientific">Salegentibacter agarivorans</name>
    <dbReference type="NCBI Taxonomy" id="345907"/>
    <lineage>
        <taxon>Bacteria</taxon>
        <taxon>Pseudomonadati</taxon>
        <taxon>Bacteroidota</taxon>
        <taxon>Flavobacteriia</taxon>
        <taxon>Flavobacteriales</taxon>
        <taxon>Flavobacteriaceae</taxon>
        <taxon>Salegentibacter</taxon>
    </lineage>
</organism>
<dbReference type="RefSeq" id="WP_093305886.1">
    <property type="nucleotide sequence ID" value="NZ_FOOH01000025.1"/>
</dbReference>
<dbReference type="InterPro" id="IPR011078">
    <property type="entry name" value="PyrdxlP_homeostasis"/>
</dbReference>
<comment type="similarity">
    <text evidence="2 4">Belongs to the pyridoxal phosphate-binding protein YggS/PROSC family.</text>
</comment>
<dbReference type="PANTHER" id="PTHR10146">
    <property type="entry name" value="PROLINE SYNTHETASE CO-TRANSCRIBED BACTERIAL HOMOLOG PROTEIN"/>
    <property type="match status" value="1"/>
</dbReference>
<gene>
    <name evidence="6" type="ORF">SAMN04488033_12515</name>
</gene>
<evidence type="ECO:0000256" key="1">
    <source>
        <dbReference type="ARBA" id="ARBA00022898"/>
    </source>
</evidence>
<dbReference type="CDD" id="cd00635">
    <property type="entry name" value="PLPDE_III_YBL036c_like"/>
    <property type="match status" value="1"/>
</dbReference>
<evidence type="ECO:0000256" key="4">
    <source>
        <dbReference type="RuleBase" id="RU004514"/>
    </source>
</evidence>
<dbReference type="NCBIfam" id="TIGR00044">
    <property type="entry name" value="YggS family pyridoxal phosphate-dependent enzyme"/>
    <property type="match status" value="1"/>
</dbReference>
<dbReference type="PANTHER" id="PTHR10146:SF14">
    <property type="entry name" value="PYRIDOXAL PHOSPHATE HOMEOSTASIS PROTEIN"/>
    <property type="match status" value="1"/>
</dbReference>
<dbReference type="EMBL" id="FOOH01000025">
    <property type="protein sequence ID" value="SFG07572.1"/>
    <property type="molecule type" value="Genomic_DNA"/>
</dbReference>
<evidence type="ECO:0000313" key="7">
    <source>
        <dbReference type="Proteomes" id="UP000199116"/>
    </source>
</evidence>
<comment type="function">
    <text evidence="2">Pyridoxal 5'-phosphate (PLP)-binding protein, which is involved in PLP homeostasis.</text>
</comment>
<evidence type="ECO:0000259" key="5">
    <source>
        <dbReference type="Pfam" id="PF01168"/>
    </source>
</evidence>
<dbReference type="InterPro" id="IPR001608">
    <property type="entry name" value="Ala_racemase_N"/>
</dbReference>
<dbReference type="GO" id="GO:0030170">
    <property type="term" value="F:pyridoxal phosphate binding"/>
    <property type="evidence" value="ECO:0007669"/>
    <property type="project" value="UniProtKB-UniRule"/>
</dbReference>
<dbReference type="HAMAP" id="MF_02087">
    <property type="entry name" value="PLP_homeostasis"/>
    <property type="match status" value="1"/>
</dbReference>
<reference evidence="7" key="1">
    <citation type="submission" date="2016-10" db="EMBL/GenBank/DDBJ databases">
        <authorList>
            <person name="Varghese N."/>
            <person name="Submissions S."/>
        </authorList>
    </citation>
    <scope>NUCLEOTIDE SEQUENCE [LARGE SCALE GENOMIC DNA]</scope>
    <source>
        <strain evidence="7">DSM 23515</strain>
    </source>
</reference>
<name>A0A1I2NUK3_9FLAO</name>
<accession>A0A1I2NUK3</accession>
<feature type="modified residue" description="N6-(pyridoxal phosphate)lysine" evidence="2 3">
    <location>
        <position position="25"/>
    </location>
</feature>
<feature type="domain" description="Alanine racemase N-terminal" evidence="5">
    <location>
        <begin position="3"/>
        <end position="216"/>
    </location>
</feature>
<dbReference type="Pfam" id="PF01168">
    <property type="entry name" value="Ala_racemase_N"/>
    <property type="match status" value="1"/>
</dbReference>
<keyword evidence="1 2" id="KW-0663">Pyridoxal phosphate</keyword>
<dbReference type="Gene3D" id="3.20.20.10">
    <property type="entry name" value="Alanine racemase"/>
    <property type="match status" value="1"/>
</dbReference>
<dbReference type="FunFam" id="3.20.20.10:FF:000018">
    <property type="entry name" value="Pyridoxal phosphate homeostasis protein"/>
    <property type="match status" value="1"/>
</dbReference>
<protein>
    <recommendedName>
        <fullName evidence="2">Pyridoxal phosphate homeostasis protein</fullName>
        <shortName evidence="2">PLP homeostasis protein</shortName>
    </recommendedName>
</protein>
<evidence type="ECO:0000313" key="6">
    <source>
        <dbReference type="EMBL" id="SFG07572.1"/>
    </source>
</evidence>
<evidence type="ECO:0000256" key="3">
    <source>
        <dbReference type="PIRSR" id="PIRSR004848-1"/>
    </source>
</evidence>
<proteinExistence type="inferred from homology"/>
<keyword evidence="7" id="KW-1185">Reference proteome</keyword>
<evidence type="ECO:0000256" key="2">
    <source>
        <dbReference type="HAMAP-Rule" id="MF_02087"/>
    </source>
</evidence>
<dbReference type="InterPro" id="IPR029066">
    <property type="entry name" value="PLP-binding_barrel"/>
</dbReference>
<dbReference type="SUPFAM" id="SSF51419">
    <property type="entry name" value="PLP-binding barrel"/>
    <property type="match status" value="1"/>
</dbReference>
<dbReference type="PIRSF" id="PIRSF004848">
    <property type="entry name" value="YBL036c_PLPDEIII"/>
    <property type="match status" value="1"/>
</dbReference>
<dbReference type="AlphaFoldDB" id="A0A1I2NUK3"/>
<sequence>MSISENIKKYKTELPEDVTLVAISKTKPTEDLLEAYEAGQRHFGENKIQEMTDKWEELPKDIKWHMVGHVQRNKVKYMAPYVFLIHAVDSLKLLKEINKEADKNDRSIDCLLQIKIAEEDSKYGISAEEAKEILDSEKFKSFDRVKVKGLMGMATFTDDETQVKKEFEHLKSVFNDFKATYSNMNILSMGMSGDYKIALDCGSNMVRIGSDIFGERNY</sequence>